<evidence type="ECO:0000256" key="9">
    <source>
        <dbReference type="ARBA" id="ARBA00022801"/>
    </source>
</evidence>
<dbReference type="GO" id="GO:0006508">
    <property type="term" value="P:proteolysis"/>
    <property type="evidence" value="ECO:0007669"/>
    <property type="project" value="UniProtKB-KW"/>
</dbReference>
<organism evidence="22 23">
    <name type="scientific">Lasius niger</name>
    <name type="common">Black garden ant</name>
    <dbReference type="NCBI Taxonomy" id="67767"/>
    <lineage>
        <taxon>Eukaryota</taxon>
        <taxon>Metazoa</taxon>
        <taxon>Ecdysozoa</taxon>
        <taxon>Arthropoda</taxon>
        <taxon>Hexapoda</taxon>
        <taxon>Insecta</taxon>
        <taxon>Pterygota</taxon>
        <taxon>Neoptera</taxon>
        <taxon>Endopterygota</taxon>
        <taxon>Hymenoptera</taxon>
        <taxon>Apocrita</taxon>
        <taxon>Aculeata</taxon>
        <taxon>Formicoidea</taxon>
        <taxon>Formicidae</taxon>
        <taxon>Formicinae</taxon>
        <taxon>Lasius</taxon>
        <taxon>Lasius</taxon>
    </lineage>
</organism>
<dbReference type="PROSITE" id="PS50994">
    <property type="entry name" value="INTEGRASE"/>
    <property type="match status" value="1"/>
</dbReference>
<keyword evidence="7" id="KW-0064">Aspartyl protease</keyword>
<keyword evidence="23" id="KW-1185">Reference proteome</keyword>
<keyword evidence="3" id="KW-0645">Protease</keyword>
<dbReference type="Pfam" id="PF13976">
    <property type="entry name" value="gag_pre-integrs"/>
    <property type="match status" value="1"/>
</dbReference>
<dbReference type="SUPFAM" id="SSF57756">
    <property type="entry name" value="Retrovirus zinc finger-like domains"/>
    <property type="match status" value="1"/>
</dbReference>
<feature type="domain" description="CCHC-type" evidence="20">
    <location>
        <begin position="237"/>
        <end position="250"/>
    </location>
</feature>
<comment type="function">
    <text evidence="1">The aspartyl protease (PR) mediates the proteolytic cleavages of the Gag and Gag-Pol polyproteins after assembly of the VLP.</text>
</comment>
<keyword evidence="13" id="KW-0695">RNA-directed DNA polymerase</keyword>
<evidence type="ECO:0000256" key="6">
    <source>
        <dbReference type="ARBA" id="ARBA00022741"/>
    </source>
</evidence>
<dbReference type="Pfam" id="PF07727">
    <property type="entry name" value="RVT_2"/>
    <property type="match status" value="1"/>
</dbReference>
<name>A0A0J7K6W1_LASNI</name>
<keyword evidence="5" id="KW-0479">Metal-binding</keyword>
<proteinExistence type="predicted"/>
<dbReference type="GO" id="GO:0008270">
    <property type="term" value="F:zinc ion binding"/>
    <property type="evidence" value="ECO:0007669"/>
    <property type="project" value="UniProtKB-KW"/>
</dbReference>
<reference evidence="22 23" key="1">
    <citation type="submission" date="2015-04" db="EMBL/GenBank/DDBJ databases">
        <title>Lasius niger genome sequencing.</title>
        <authorList>
            <person name="Konorov E.A."/>
            <person name="Nikitin M.A."/>
            <person name="Kirill M.V."/>
            <person name="Chang P."/>
        </authorList>
    </citation>
    <scope>NUCLEOTIDE SEQUENCE [LARGE SCALE GENOMIC DNA]</scope>
    <source>
        <tissue evidence="22">Whole</tissue>
    </source>
</reference>
<evidence type="ECO:0000256" key="7">
    <source>
        <dbReference type="ARBA" id="ARBA00022750"/>
    </source>
</evidence>
<evidence type="ECO:0000256" key="8">
    <source>
        <dbReference type="ARBA" id="ARBA00022759"/>
    </source>
</evidence>
<keyword evidence="18" id="KW-0863">Zinc-finger</keyword>
<gene>
    <name evidence="22" type="ORF">RF55_15046</name>
</gene>
<dbReference type="GO" id="GO:0003887">
    <property type="term" value="F:DNA-directed DNA polymerase activity"/>
    <property type="evidence" value="ECO:0007669"/>
    <property type="project" value="UniProtKB-KW"/>
</dbReference>
<keyword evidence="9" id="KW-0378">Hydrolase</keyword>
<dbReference type="InterPro" id="IPR036397">
    <property type="entry name" value="RNaseH_sf"/>
</dbReference>
<feature type="compositionally biased region" description="Polar residues" evidence="19">
    <location>
        <begin position="208"/>
        <end position="217"/>
    </location>
</feature>
<dbReference type="EMBL" id="LBMM01012645">
    <property type="protein sequence ID" value="KMQ86082.1"/>
    <property type="molecule type" value="Genomic_DNA"/>
</dbReference>
<evidence type="ECO:0000256" key="1">
    <source>
        <dbReference type="ARBA" id="ARBA00002180"/>
    </source>
</evidence>
<dbReference type="SUPFAM" id="SSF56672">
    <property type="entry name" value="DNA/RNA polymerases"/>
    <property type="match status" value="1"/>
</dbReference>
<dbReference type="GO" id="GO:0004519">
    <property type="term" value="F:endonuclease activity"/>
    <property type="evidence" value="ECO:0007669"/>
    <property type="project" value="UniProtKB-KW"/>
</dbReference>
<keyword evidence="8" id="KW-0255">Endonuclease</keyword>
<dbReference type="GO" id="GO:0042575">
    <property type="term" value="C:DNA polymerase complex"/>
    <property type="evidence" value="ECO:0007669"/>
    <property type="project" value="UniProtKB-ARBA"/>
</dbReference>
<dbReference type="InterPro" id="IPR025724">
    <property type="entry name" value="GAG-pre-integrase_dom"/>
</dbReference>
<keyword evidence="2" id="KW-1188">Viral release from host cell</keyword>
<keyword evidence="6" id="KW-0547">Nucleotide-binding</keyword>
<dbReference type="InterPro" id="IPR054722">
    <property type="entry name" value="PolX-like_BBD"/>
</dbReference>
<evidence type="ECO:0000256" key="19">
    <source>
        <dbReference type="SAM" id="MobiDB-lite"/>
    </source>
</evidence>
<dbReference type="GO" id="GO:0004190">
    <property type="term" value="F:aspartic-type endopeptidase activity"/>
    <property type="evidence" value="ECO:0007669"/>
    <property type="project" value="UniProtKB-KW"/>
</dbReference>
<dbReference type="GO" id="GO:0015074">
    <property type="term" value="P:DNA integration"/>
    <property type="evidence" value="ECO:0007669"/>
    <property type="project" value="UniProtKB-KW"/>
</dbReference>
<dbReference type="GO" id="GO:0006310">
    <property type="term" value="P:DNA recombination"/>
    <property type="evidence" value="ECO:0007669"/>
    <property type="project" value="UniProtKB-KW"/>
</dbReference>
<keyword evidence="14" id="KW-0239">DNA-directed DNA polymerase</keyword>
<dbReference type="GO" id="GO:0005524">
    <property type="term" value="F:ATP binding"/>
    <property type="evidence" value="ECO:0007669"/>
    <property type="project" value="UniProtKB-KW"/>
</dbReference>
<evidence type="ECO:0000256" key="12">
    <source>
        <dbReference type="ARBA" id="ARBA00022908"/>
    </source>
</evidence>
<evidence type="ECO:0000256" key="16">
    <source>
        <dbReference type="ARBA" id="ARBA00023172"/>
    </source>
</evidence>
<evidence type="ECO:0000313" key="22">
    <source>
        <dbReference type="EMBL" id="KMQ86082.1"/>
    </source>
</evidence>
<dbReference type="InterPro" id="IPR043502">
    <property type="entry name" value="DNA/RNA_pol_sf"/>
</dbReference>
<feature type="compositionally biased region" description="Basic and acidic residues" evidence="19">
    <location>
        <begin position="744"/>
        <end position="755"/>
    </location>
</feature>
<evidence type="ECO:0000313" key="23">
    <source>
        <dbReference type="Proteomes" id="UP000036403"/>
    </source>
</evidence>
<keyword evidence="18" id="KW-0862">Zinc</keyword>
<evidence type="ECO:0000259" key="20">
    <source>
        <dbReference type="PROSITE" id="PS50158"/>
    </source>
</evidence>
<evidence type="ECO:0000256" key="3">
    <source>
        <dbReference type="ARBA" id="ARBA00022670"/>
    </source>
</evidence>
<dbReference type="InterPro" id="IPR039537">
    <property type="entry name" value="Retrotran_Ty1/copia-like"/>
</dbReference>
<dbReference type="Pfam" id="PF14223">
    <property type="entry name" value="Retrotran_gag_2"/>
    <property type="match status" value="1"/>
</dbReference>
<dbReference type="PANTHER" id="PTHR42648:SF11">
    <property type="entry name" value="TRANSPOSON TY4-P GAG-POL POLYPROTEIN"/>
    <property type="match status" value="1"/>
</dbReference>
<dbReference type="InterPro" id="IPR036875">
    <property type="entry name" value="Znf_CCHC_sf"/>
</dbReference>
<dbReference type="PANTHER" id="PTHR42648">
    <property type="entry name" value="TRANSPOSASE, PUTATIVE-RELATED"/>
    <property type="match status" value="1"/>
</dbReference>
<evidence type="ECO:0000256" key="17">
    <source>
        <dbReference type="ARBA" id="ARBA00023268"/>
    </source>
</evidence>
<evidence type="ECO:0000256" key="15">
    <source>
        <dbReference type="ARBA" id="ARBA00023113"/>
    </source>
</evidence>
<feature type="region of interest" description="Disordered" evidence="19">
    <location>
        <begin position="208"/>
        <end position="231"/>
    </location>
</feature>
<dbReference type="InterPro" id="IPR012337">
    <property type="entry name" value="RNaseH-like_sf"/>
</dbReference>
<dbReference type="Pfam" id="PF25597">
    <property type="entry name" value="SH3_retrovirus"/>
    <property type="match status" value="1"/>
</dbReference>
<keyword evidence="16" id="KW-0233">DNA recombination</keyword>
<dbReference type="InterPro" id="IPR001584">
    <property type="entry name" value="Integrase_cat-core"/>
</dbReference>
<keyword evidence="4" id="KW-0540">Nuclease</keyword>
<dbReference type="STRING" id="67767.A0A0J7K6W1"/>
<dbReference type="PaxDb" id="67767-A0A0J7K6W1"/>
<dbReference type="Pfam" id="PF22936">
    <property type="entry name" value="Pol_BBD"/>
    <property type="match status" value="1"/>
</dbReference>
<dbReference type="InterPro" id="IPR001878">
    <property type="entry name" value="Znf_CCHC"/>
</dbReference>
<evidence type="ECO:0000259" key="21">
    <source>
        <dbReference type="PROSITE" id="PS50994"/>
    </source>
</evidence>
<comment type="caution">
    <text evidence="22">The sequence shown here is derived from an EMBL/GenBank/DDBJ whole genome shotgun (WGS) entry which is preliminary data.</text>
</comment>
<feature type="compositionally biased region" description="Basic and acidic residues" evidence="19">
    <location>
        <begin position="219"/>
        <end position="231"/>
    </location>
</feature>
<keyword evidence="11" id="KW-0460">Magnesium</keyword>
<evidence type="ECO:0000256" key="10">
    <source>
        <dbReference type="ARBA" id="ARBA00022840"/>
    </source>
</evidence>
<dbReference type="InterPro" id="IPR057670">
    <property type="entry name" value="SH3_retrovirus"/>
</dbReference>
<evidence type="ECO:0000256" key="14">
    <source>
        <dbReference type="ARBA" id="ARBA00022932"/>
    </source>
</evidence>
<keyword evidence="15" id="KW-0917">Virion maturation</keyword>
<keyword evidence="10" id="KW-0067">ATP-binding</keyword>
<feature type="domain" description="Integrase catalytic" evidence="21">
    <location>
        <begin position="484"/>
        <end position="649"/>
    </location>
</feature>
<dbReference type="OrthoDB" id="8188638at2759"/>
<accession>A0A0J7K6W1</accession>
<evidence type="ECO:0000256" key="13">
    <source>
        <dbReference type="ARBA" id="ARBA00022918"/>
    </source>
</evidence>
<evidence type="ECO:0000256" key="2">
    <source>
        <dbReference type="ARBA" id="ARBA00022612"/>
    </source>
</evidence>
<keyword evidence="12" id="KW-0229">DNA integration</keyword>
<dbReference type="GO" id="GO:0003676">
    <property type="term" value="F:nucleic acid binding"/>
    <property type="evidence" value="ECO:0007669"/>
    <property type="project" value="InterPro"/>
</dbReference>
<keyword evidence="17" id="KW-0511">Multifunctional enzyme</keyword>
<feature type="region of interest" description="Disordered" evidence="19">
    <location>
        <begin position="744"/>
        <end position="790"/>
    </location>
</feature>
<dbReference type="Gene3D" id="3.30.420.10">
    <property type="entry name" value="Ribonuclease H-like superfamily/Ribonuclease H"/>
    <property type="match status" value="1"/>
</dbReference>
<dbReference type="InterPro" id="IPR013103">
    <property type="entry name" value="RVT_2"/>
</dbReference>
<sequence length="1319" mass="150338">MAQDNLKFNIPLLNGGNYVFWKTKVRAILIRDDLWDIVSEPKPVQVNDAWTKRNNKAMAYITLSVEDNQLIHFAHFDNAFDVWQALSRKYERSTFGSRLYLRRKLYGIHYRSGPMCKHIDLIMEVVGLLRGSGKPLEDEEIVAVLLVSLPESYAGLVTALEGRDEADLTVEYVTGKMLDEYQRRIENGESNENNSEVALQSAVVAHNKGSNNHRISSNKGEKGKRNGKRDNKETRTCFFCSKPGHVKADCFSFKKSQQQKNTNSEQGKSSAAKVDVQNHITFNVCEEVRAIRTGMWYIDSGATNHMTNEQDFFTVLQETTTTIFLADGSSVKAAGIGDGRLACKISNNRVQIIELKNVLYVPQLDGGLLSVRRITEQGHRVVFKGDTCTFYQGRQVIARADNDGNMFKLRTAEIETSTRVANVATCIHQWHRRLGHRDSVAIKRLINEELATRIKVTTCSDEIVCEHCIKGKLAQTKFPESKRREKEPMRLIHSDLCGPMQTTTPSGNRYFLTLIDDYSRFTVVRLLKSKDEVPGIIKEYIAAMSTRFGRKPIILRTDNGREYVSSELSKFLRKEGIQHQLTVVYTPQQNGVAERKNRFLTETAKCMLLDANLDNRFWGEAILTATYLQNRMISRSINKTPVELFTGEKPNISHIRVFGSKVYSLIPKQKRRKWDDKAEEGVLVGYDGNTKGYRILDPNTNRIWISRSVRIIEHDANQFSLHQTSQKEKAEIDGIKMIDYDMSETNHEEASRSEVETESNASDEEYEMPSSVTPETPRRRVSQRTNKGIPPQRLVYKVQTNSIKEPESWAKMLQLPLRERQSWITAAEEEIKSLNEHQTWELTDLPPGKKAITCKWVFKAKLDSEGQVHTYKARLVARGFSQRYGEDYDETFAPVVKHETIRILLLVAAHKGLHVRHLDVKSAYLNGKLEEEIFLEQPPGFQKRGHESKVLRLLKSLYGLKQSARAWNKRANEALAQLGFQSKNADQCLYTRKEKGNNTTYVLLYVDDLLVAGTSAEVTQKVSKDLQRHFNIKDLGNVNHYLGIQIEREADGSFLLSQKGKISKMLEEYGLLEPKPMATPMETGFLSSEADDSIKLPNNSQYRKAIGSLLYIATVSRPDIALAVGILCRCVENPTERDWKAVKRVMRYLASTIDKKLQLSSFGKTELECFVDADWAGDKTDRKSTSGYVFRLGNGTVAWSSRKQTTVAMSSTEAEYIAASYASKELLWLRQLLKDMNIPAEGPTIINEDNQGCIHLIESDRCEARTKHIHVRYHQIRDLREKKIIDVRYCPSHTMLADLLTKPLAKERFLELTNRLGIK</sequence>
<evidence type="ECO:0000256" key="5">
    <source>
        <dbReference type="ARBA" id="ARBA00022723"/>
    </source>
</evidence>
<evidence type="ECO:0000256" key="18">
    <source>
        <dbReference type="PROSITE-ProRule" id="PRU00047"/>
    </source>
</evidence>
<dbReference type="SUPFAM" id="SSF53098">
    <property type="entry name" value="Ribonuclease H-like"/>
    <property type="match status" value="1"/>
</dbReference>
<protein>
    <submittedName>
        <fullName evidence="22">Gag-pol polyprotein</fullName>
    </submittedName>
</protein>
<dbReference type="CDD" id="cd09272">
    <property type="entry name" value="RNase_HI_RT_Ty1"/>
    <property type="match status" value="1"/>
</dbReference>
<keyword evidence="14" id="KW-0548">Nucleotidyltransferase</keyword>
<evidence type="ECO:0000256" key="4">
    <source>
        <dbReference type="ARBA" id="ARBA00022722"/>
    </source>
</evidence>
<keyword evidence="14" id="KW-0808">Transferase</keyword>
<dbReference type="PROSITE" id="PS50158">
    <property type="entry name" value="ZF_CCHC"/>
    <property type="match status" value="1"/>
</dbReference>
<dbReference type="GO" id="GO:0003964">
    <property type="term" value="F:RNA-directed DNA polymerase activity"/>
    <property type="evidence" value="ECO:0007669"/>
    <property type="project" value="UniProtKB-KW"/>
</dbReference>
<dbReference type="Proteomes" id="UP000036403">
    <property type="component" value="Unassembled WGS sequence"/>
</dbReference>
<evidence type="ECO:0000256" key="11">
    <source>
        <dbReference type="ARBA" id="ARBA00022842"/>
    </source>
</evidence>
<dbReference type="Pfam" id="PF00665">
    <property type="entry name" value="rve"/>
    <property type="match status" value="1"/>
</dbReference>